<dbReference type="SUPFAM" id="SSF49354">
    <property type="entry name" value="PapD-like"/>
    <property type="match status" value="1"/>
</dbReference>
<dbReference type="PANTHER" id="PTHR22947">
    <property type="entry name" value="MAJOR SPERM PROTEIN"/>
    <property type="match status" value="1"/>
</dbReference>
<dbReference type="InterPro" id="IPR013783">
    <property type="entry name" value="Ig-like_fold"/>
</dbReference>
<proteinExistence type="predicted"/>
<evidence type="ECO:0000313" key="4">
    <source>
        <dbReference type="Proteomes" id="UP001175271"/>
    </source>
</evidence>
<dbReference type="InterPro" id="IPR000535">
    <property type="entry name" value="MSP_dom"/>
</dbReference>
<dbReference type="AlphaFoldDB" id="A0AA39M0X6"/>
<evidence type="ECO:0000313" key="3">
    <source>
        <dbReference type="EMBL" id="KAK0416539.1"/>
    </source>
</evidence>
<feature type="domain" description="MSP" evidence="2">
    <location>
        <begin position="47"/>
        <end position="181"/>
    </location>
</feature>
<accession>A0AA39M0X6</accession>
<gene>
    <name evidence="3" type="ORF">QR680_012549</name>
</gene>
<dbReference type="InterPro" id="IPR008962">
    <property type="entry name" value="PapD-like_sf"/>
</dbReference>
<comment type="function">
    <text evidence="1">Central component in molecular interactions underlying sperm crawling. Forms an extensive filament system that extends from sperm villipoda, along the leading edge of the pseudopod.</text>
</comment>
<evidence type="ECO:0000256" key="1">
    <source>
        <dbReference type="RuleBase" id="RU003425"/>
    </source>
</evidence>
<reference evidence="3" key="1">
    <citation type="submission" date="2023-06" db="EMBL/GenBank/DDBJ databases">
        <title>Genomic analysis of the entomopathogenic nematode Steinernema hermaphroditum.</title>
        <authorList>
            <person name="Schwarz E.M."/>
            <person name="Heppert J.K."/>
            <person name="Baniya A."/>
            <person name="Schwartz H.T."/>
            <person name="Tan C.-H."/>
            <person name="Antoshechkin I."/>
            <person name="Sternberg P.W."/>
            <person name="Goodrich-Blair H."/>
            <person name="Dillman A.R."/>
        </authorList>
    </citation>
    <scope>NUCLEOTIDE SEQUENCE</scope>
    <source>
        <strain evidence="3">PS9179</strain>
        <tissue evidence="3">Whole animal</tissue>
    </source>
</reference>
<dbReference type="Pfam" id="PF00635">
    <property type="entry name" value="Motile_Sperm"/>
    <property type="match status" value="1"/>
</dbReference>
<keyword evidence="1" id="KW-0963">Cytoplasm</keyword>
<sequence length="181" mass="19227">MGGQRVCSRPALTVSTEATATSFSPPSALILFFSSKTNFFVTSASSHLPRPPQTRLQTAASFRASFSSPARPKMVIALDPSTCQVPASGGNSLHQIVNQGASRLAFKVKSSNNAQYRIKAVYGFVSEGARTPIEVIRHPGPPKEDKLVVQFAEVPPEETDPRAPFLAGAAQGEVIMTLSAV</sequence>
<dbReference type="PROSITE" id="PS50202">
    <property type="entry name" value="MSP"/>
    <property type="match status" value="1"/>
</dbReference>
<dbReference type="InterPro" id="IPR051774">
    <property type="entry name" value="Sperm-specific_class_P"/>
</dbReference>
<comment type="caution">
    <text evidence="3">The sequence shown here is derived from an EMBL/GenBank/DDBJ whole genome shotgun (WGS) entry which is preliminary data.</text>
</comment>
<keyword evidence="4" id="KW-1185">Reference proteome</keyword>
<evidence type="ECO:0000259" key="2">
    <source>
        <dbReference type="PROSITE" id="PS50202"/>
    </source>
</evidence>
<dbReference type="Proteomes" id="UP001175271">
    <property type="component" value="Unassembled WGS sequence"/>
</dbReference>
<keyword evidence="1" id="KW-0206">Cytoskeleton</keyword>
<dbReference type="Gene3D" id="2.60.40.10">
    <property type="entry name" value="Immunoglobulins"/>
    <property type="match status" value="1"/>
</dbReference>
<protein>
    <recommendedName>
        <fullName evidence="1">Major sperm protein</fullName>
    </recommendedName>
</protein>
<dbReference type="PANTHER" id="PTHR22947:SF3">
    <property type="entry name" value="MSP DOMAIN-CONTAINING PROTEIN-RELATED"/>
    <property type="match status" value="1"/>
</dbReference>
<name>A0AA39M0X6_9BILA</name>
<organism evidence="3 4">
    <name type="scientific">Steinernema hermaphroditum</name>
    <dbReference type="NCBI Taxonomy" id="289476"/>
    <lineage>
        <taxon>Eukaryota</taxon>
        <taxon>Metazoa</taxon>
        <taxon>Ecdysozoa</taxon>
        <taxon>Nematoda</taxon>
        <taxon>Chromadorea</taxon>
        <taxon>Rhabditida</taxon>
        <taxon>Tylenchina</taxon>
        <taxon>Panagrolaimomorpha</taxon>
        <taxon>Strongyloidoidea</taxon>
        <taxon>Steinernematidae</taxon>
        <taxon>Steinernema</taxon>
    </lineage>
</organism>
<dbReference type="EMBL" id="JAUCMV010000002">
    <property type="protein sequence ID" value="KAK0416539.1"/>
    <property type="molecule type" value="Genomic_DNA"/>
</dbReference>